<dbReference type="SUPFAM" id="SSF159941">
    <property type="entry name" value="MM3350-like"/>
    <property type="match status" value="1"/>
</dbReference>
<organism evidence="3 4">
    <name type="scientific">Solitalea koreensis</name>
    <dbReference type="NCBI Taxonomy" id="543615"/>
    <lineage>
        <taxon>Bacteria</taxon>
        <taxon>Pseudomonadati</taxon>
        <taxon>Bacteroidota</taxon>
        <taxon>Sphingobacteriia</taxon>
        <taxon>Sphingobacteriales</taxon>
        <taxon>Sphingobacteriaceae</taxon>
        <taxon>Solitalea</taxon>
    </lineage>
</organism>
<name>A0A521DRP9_9SPHI</name>
<sequence>MAIYRFKVSFDDYDVVREIDIKSNQTFEEFHYAIHKAINFNPENSSSFYVSNDHWIKGEEIAFLPSERKIENGIKLMKDVKLSKFIDDPHQKFYYVSNFEKPFDFHVQLIKISLEADPNIDYPVCVRATGDAPKQFRITAPAAGTSAIDSVADEFDIEEPGELDVFGIDVEDLSAHTETSEDDENPESEESADGEDEFGDMGYGDGDEEYGNNRDDY</sequence>
<dbReference type="EMBL" id="FXSZ01000008">
    <property type="protein sequence ID" value="SMO74386.1"/>
    <property type="molecule type" value="Genomic_DNA"/>
</dbReference>
<dbReference type="Proteomes" id="UP000315971">
    <property type="component" value="Unassembled WGS sequence"/>
</dbReference>
<feature type="compositionally biased region" description="Acidic residues" evidence="1">
    <location>
        <begin position="180"/>
        <end position="210"/>
    </location>
</feature>
<feature type="region of interest" description="Disordered" evidence="1">
    <location>
        <begin position="169"/>
        <end position="217"/>
    </location>
</feature>
<evidence type="ECO:0000256" key="1">
    <source>
        <dbReference type="SAM" id="MobiDB-lite"/>
    </source>
</evidence>
<dbReference type="Gene3D" id="3.10.290.30">
    <property type="entry name" value="MM3350-like"/>
    <property type="match status" value="1"/>
</dbReference>
<feature type="domain" description="Plasmid pRiA4b Orf3-like" evidence="2">
    <location>
        <begin position="3"/>
        <end position="134"/>
    </location>
</feature>
<evidence type="ECO:0000259" key="2">
    <source>
        <dbReference type="Pfam" id="PF07929"/>
    </source>
</evidence>
<proteinExistence type="predicted"/>
<dbReference type="AlphaFoldDB" id="A0A521DRP9"/>
<accession>A0A521DRP9</accession>
<evidence type="ECO:0000313" key="4">
    <source>
        <dbReference type="Proteomes" id="UP000315971"/>
    </source>
</evidence>
<dbReference type="RefSeq" id="WP_142604358.1">
    <property type="nucleotide sequence ID" value="NZ_FXSZ01000008.1"/>
</dbReference>
<dbReference type="OrthoDB" id="666725at2"/>
<dbReference type="InterPro" id="IPR024047">
    <property type="entry name" value="MM3350-like_sf"/>
</dbReference>
<dbReference type="Pfam" id="PF07929">
    <property type="entry name" value="PRiA4_ORF3"/>
    <property type="match status" value="1"/>
</dbReference>
<keyword evidence="4" id="KW-1185">Reference proteome</keyword>
<protein>
    <submittedName>
        <fullName evidence="3">PRiA4b ORF-3-like protein</fullName>
    </submittedName>
</protein>
<dbReference type="InterPro" id="IPR012912">
    <property type="entry name" value="Plasmid_pRiA4b_Orf3-like"/>
</dbReference>
<gene>
    <name evidence="3" type="ORF">SAMN06265350_10866</name>
</gene>
<evidence type="ECO:0000313" key="3">
    <source>
        <dbReference type="EMBL" id="SMO74386.1"/>
    </source>
</evidence>
<reference evidence="3 4" key="1">
    <citation type="submission" date="2017-05" db="EMBL/GenBank/DDBJ databases">
        <authorList>
            <person name="Varghese N."/>
            <person name="Submissions S."/>
        </authorList>
    </citation>
    <scope>NUCLEOTIDE SEQUENCE [LARGE SCALE GENOMIC DNA]</scope>
    <source>
        <strain evidence="3 4">DSM 21342</strain>
    </source>
</reference>